<keyword evidence="3" id="KW-0238">DNA-binding</keyword>
<organism evidence="8">
    <name type="scientific">Phalaenopsis equestris</name>
    <name type="common">Moth orchid</name>
    <dbReference type="NCBI Taxonomy" id="78828"/>
    <lineage>
        <taxon>Eukaryota</taxon>
        <taxon>Viridiplantae</taxon>
        <taxon>Streptophyta</taxon>
        <taxon>Embryophyta</taxon>
        <taxon>Tracheophyta</taxon>
        <taxon>Spermatophyta</taxon>
        <taxon>Magnoliopsida</taxon>
        <taxon>Liliopsida</taxon>
        <taxon>Asparagales</taxon>
        <taxon>Orchidaceae</taxon>
        <taxon>Epidendroideae</taxon>
        <taxon>Vandeae</taxon>
        <taxon>Aeridinae</taxon>
        <taxon>Phalaenopsis</taxon>
    </lineage>
</organism>
<dbReference type="GO" id="GO:2000032">
    <property type="term" value="P:regulation of secondary shoot formation"/>
    <property type="evidence" value="ECO:0007669"/>
    <property type="project" value="TreeGrafter"/>
</dbReference>
<protein>
    <submittedName>
        <fullName evidence="8">TCP transcription factor</fullName>
    </submittedName>
</protein>
<dbReference type="PROSITE" id="PS51369">
    <property type="entry name" value="TCP"/>
    <property type="match status" value="1"/>
</dbReference>
<dbReference type="GO" id="GO:0003700">
    <property type="term" value="F:DNA-binding transcription factor activity"/>
    <property type="evidence" value="ECO:0007669"/>
    <property type="project" value="InterPro"/>
</dbReference>
<proteinExistence type="evidence at transcript level"/>
<dbReference type="PROSITE" id="PS51370">
    <property type="entry name" value="R"/>
    <property type="match status" value="1"/>
</dbReference>
<evidence type="ECO:0000313" key="8">
    <source>
        <dbReference type="EMBL" id="ANU06236.1"/>
    </source>
</evidence>
<dbReference type="InterPro" id="IPR017887">
    <property type="entry name" value="TF_TCP_subgr"/>
</dbReference>
<evidence type="ECO:0000259" key="7">
    <source>
        <dbReference type="PROSITE" id="PS51370"/>
    </source>
</evidence>
<dbReference type="PANTHER" id="PTHR31072:SF224">
    <property type="entry name" value="TRANSCRIPTION FACTOR TCP1"/>
    <property type="match status" value="1"/>
</dbReference>
<dbReference type="InterPro" id="IPR017888">
    <property type="entry name" value="CYC/TB1_R_domain"/>
</dbReference>
<keyword evidence="4" id="KW-0804">Transcription</keyword>
<dbReference type="PANTHER" id="PTHR31072">
    <property type="entry name" value="TRANSCRIPTION FACTOR TCP4-RELATED"/>
    <property type="match status" value="1"/>
</dbReference>
<feature type="domain" description="TCP" evidence="6">
    <location>
        <begin position="55"/>
        <end position="113"/>
    </location>
</feature>
<dbReference type="OrthoDB" id="1896834at2759"/>
<name>A0A1D6ZNI5_PHAEQ</name>
<keyword evidence="5" id="KW-0539">Nucleus</keyword>
<gene>
    <name evidence="8" type="primary">CYC3</name>
</gene>
<evidence type="ECO:0000256" key="1">
    <source>
        <dbReference type="ARBA" id="ARBA00004123"/>
    </source>
</evidence>
<evidence type="ECO:0000256" key="2">
    <source>
        <dbReference type="ARBA" id="ARBA00023015"/>
    </source>
</evidence>
<evidence type="ECO:0000256" key="4">
    <source>
        <dbReference type="ARBA" id="ARBA00023163"/>
    </source>
</evidence>
<evidence type="ECO:0000256" key="5">
    <source>
        <dbReference type="ARBA" id="ARBA00023242"/>
    </source>
</evidence>
<sequence>MFSQPYYTSSSFFPFSPPAFHQYSLHDIFIPAASGAEAGAPVSAQPIAGWKRKMRKDMHSKIYTAKGPRDRRMRFSLDVARKLFDLQDLLGFDKASKTVQWILTMSKAAIKELVGAASICMVVSSSEGEDISTVSDNKDISTSAIFASEFEKNAKPKSRILRSRPISQPKLVAKELREKARARARARERTLEKKMMRCCRPEDGSKSNQQANILKSIPLGSFLQEEYSSSHDLKSSLDFVAEMEEHCSTSPIMYAKEHDHNGSSSAVVFDCNQQTAVSLFQEQWDHRSAFPNNYMDEKVLFGEVSLQTSYGRGISMPSMFDHVTRV</sequence>
<comment type="subcellular location">
    <subcellularLocation>
        <location evidence="1">Nucleus</location>
    </subcellularLocation>
</comment>
<dbReference type="GO" id="GO:0005634">
    <property type="term" value="C:nucleus"/>
    <property type="evidence" value="ECO:0007669"/>
    <property type="project" value="UniProtKB-SubCell"/>
</dbReference>
<keyword evidence="2" id="KW-0805">Transcription regulation</keyword>
<reference evidence="8" key="1">
    <citation type="submission" date="2015-07" db="EMBL/GenBank/DDBJ databases">
        <authorList>
            <person name="Noorani M."/>
        </authorList>
    </citation>
    <scope>NUCLEOTIDE SEQUENCE</scope>
</reference>
<dbReference type="EMBL" id="KT258893">
    <property type="protein sequence ID" value="ANU06236.1"/>
    <property type="molecule type" value="mRNA"/>
</dbReference>
<accession>A0A1D6ZNI5</accession>
<feature type="domain" description="R" evidence="7">
    <location>
        <begin position="174"/>
        <end position="193"/>
    </location>
</feature>
<dbReference type="AlphaFoldDB" id="A0A1D6ZNI5"/>
<dbReference type="Pfam" id="PF03634">
    <property type="entry name" value="TCP"/>
    <property type="match status" value="1"/>
</dbReference>
<dbReference type="GO" id="GO:0043565">
    <property type="term" value="F:sequence-specific DNA binding"/>
    <property type="evidence" value="ECO:0007669"/>
    <property type="project" value="TreeGrafter"/>
</dbReference>
<evidence type="ECO:0000256" key="3">
    <source>
        <dbReference type="ARBA" id="ARBA00023125"/>
    </source>
</evidence>
<evidence type="ECO:0000259" key="6">
    <source>
        <dbReference type="PROSITE" id="PS51369"/>
    </source>
</evidence>
<reference evidence="8" key="2">
    <citation type="journal article" date="2016" name="J. Exp. Bot.">
        <title>Genome-wide identification and characterization of TCP genes involved in ovule development of Phalaenopsis equestris.</title>
        <authorList>
            <person name="Lin Y.F."/>
            <person name="Chen Y.Y."/>
            <person name="Hsiao Y.Y."/>
            <person name="Shen C.Y."/>
            <person name="Hsu J.L."/>
            <person name="Yeh C.M."/>
            <person name="Mitsuda N."/>
            <person name="Ohme-Takagi M."/>
            <person name="Liu Z.J."/>
            <person name="Tsai W.C."/>
        </authorList>
    </citation>
    <scope>NUCLEOTIDE SEQUENCE</scope>
</reference>
<dbReference type="InterPro" id="IPR005333">
    <property type="entry name" value="Transcription_factor_TCP"/>
</dbReference>